<evidence type="ECO:0000259" key="3">
    <source>
        <dbReference type="PROSITE" id="PS50112"/>
    </source>
</evidence>
<dbReference type="PROSITE" id="PS50112">
    <property type="entry name" value="PAS"/>
    <property type="match status" value="1"/>
</dbReference>
<dbReference type="PANTHER" id="PTHR43156:SF2">
    <property type="entry name" value="STAGE II SPORULATION PROTEIN E"/>
    <property type="match status" value="1"/>
</dbReference>
<dbReference type="SUPFAM" id="SSF55785">
    <property type="entry name" value="PYP-like sensor domain (PAS domain)"/>
    <property type="match status" value="1"/>
</dbReference>
<organism evidence="4 5">
    <name type="scientific">Streptomyces ipomoeae</name>
    <dbReference type="NCBI Taxonomy" id="103232"/>
    <lineage>
        <taxon>Bacteria</taxon>
        <taxon>Bacillati</taxon>
        <taxon>Actinomycetota</taxon>
        <taxon>Actinomycetes</taxon>
        <taxon>Kitasatosporales</taxon>
        <taxon>Streptomycetaceae</taxon>
        <taxon>Streptomyces</taxon>
    </lineage>
</organism>
<proteinExistence type="predicted"/>
<keyword evidence="1" id="KW-0378">Hydrolase</keyword>
<evidence type="ECO:0000313" key="4">
    <source>
        <dbReference type="EMBL" id="TQE28742.1"/>
    </source>
</evidence>
<dbReference type="Pfam" id="PF08448">
    <property type="entry name" value="PAS_4"/>
    <property type="match status" value="1"/>
</dbReference>
<protein>
    <submittedName>
        <fullName evidence="4">PAS domain-containing protein</fullName>
    </submittedName>
</protein>
<feature type="region of interest" description="Disordered" evidence="2">
    <location>
        <begin position="247"/>
        <end position="267"/>
    </location>
</feature>
<dbReference type="InterPro" id="IPR035965">
    <property type="entry name" value="PAS-like_dom_sf"/>
</dbReference>
<gene>
    <name evidence="4" type="ORF">Sipo8835_25560</name>
</gene>
<evidence type="ECO:0000256" key="2">
    <source>
        <dbReference type="SAM" id="MobiDB-lite"/>
    </source>
</evidence>
<dbReference type="SUPFAM" id="SSF55781">
    <property type="entry name" value="GAF domain-like"/>
    <property type="match status" value="1"/>
</dbReference>
<dbReference type="SUPFAM" id="SSF81606">
    <property type="entry name" value="PP2C-like"/>
    <property type="match status" value="1"/>
</dbReference>
<sequence>MSSPVLREMLRQILDGTPAAVGVLDTELRYLYVNPTLARMNGLPAEEHLGRTVAEVVPDVDARYEVLRTVLADGRPRETVSSGHTRADSPLERRFWHGAYHRLEHGGKVLGLVGVLLEISADRQQRRELERVRERLALLDEAATRIGTTLDMDTTCQELASFLVEHLADGVGVDVLPEPGTVRAARDGLVRLRRAAEAIVPEVEALLQPLSRLGEYVDYQPESSVACCLATGEPVIVALPGEEGLSREVPVGGGDVSGEGGDVSAEEGEEGAEDAFAVGWRVGTVHRVALLRAAGVHSMMIVPLSARGHDVGTVNMIRAQDSPPFAETDAVMAQDLAQRAAISLDNARRYTAEHNTVVHLQRALLSDPGTPCGGVEVAYRYRPAGQGALVGGDWYETVALGDGRTLLAVGDVMGHGLDAAVAMSRYQAMLRVAATGEPVPGRILRELDVLLDTAGEERPATCVIAIADPGRGVCSLASAGHLPPVLFGPGGRAAPLRVPPGPPLGVGRCRFETVVCPYGPGDTLLLYTDGLIERRHEDIDTSLLRLTHIPAAGPCTPDQLLDHLLSELAPAAPEDDIALVAARATS</sequence>
<dbReference type="InterPro" id="IPR013656">
    <property type="entry name" value="PAS_4"/>
</dbReference>
<dbReference type="SMART" id="SM00331">
    <property type="entry name" value="PP2C_SIG"/>
    <property type="match status" value="1"/>
</dbReference>
<name>A0AAE8VZH4_9ACTN</name>
<accession>A0AAE8VZH4</accession>
<dbReference type="Pfam" id="PF01590">
    <property type="entry name" value="GAF"/>
    <property type="match status" value="1"/>
</dbReference>
<dbReference type="InterPro" id="IPR000014">
    <property type="entry name" value="PAS"/>
</dbReference>
<dbReference type="InterPro" id="IPR001932">
    <property type="entry name" value="PPM-type_phosphatase-like_dom"/>
</dbReference>
<dbReference type="InterPro" id="IPR029016">
    <property type="entry name" value="GAF-like_dom_sf"/>
</dbReference>
<dbReference type="InterPro" id="IPR036457">
    <property type="entry name" value="PPM-type-like_dom_sf"/>
</dbReference>
<dbReference type="CDD" id="cd00130">
    <property type="entry name" value="PAS"/>
    <property type="match status" value="1"/>
</dbReference>
<dbReference type="Pfam" id="PF07228">
    <property type="entry name" value="SpoIIE"/>
    <property type="match status" value="1"/>
</dbReference>
<dbReference type="NCBIfam" id="TIGR00229">
    <property type="entry name" value="sensory_box"/>
    <property type="match status" value="1"/>
</dbReference>
<dbReference type="AlphaFoldDB" id="A0AAE8VZH4"/>
<feature type="compositionally biased region" description="Gly residues" evidence="2">
    <location>
        <begin position="251"/>
        <end position="261"/>
    </location>
</feature>
<dbReference type="SMART" id="SM00091">
    <property type="entry name" value="PAS"/>
    <property type="match status" value="1"/>
</dbReference>
<evidence type="ECO:0000256" key="1">
    <source>
        <dbReference type="ARBA" id="ARBA00022801"/>
    </source>
</evidence>
<reference evidence="4 5" key="1">
    <citation type="submission" date="2019-03" db="EMBL/GenBank/DDBJ databases">
        <title>Comparative genomic analyses of the sweetpotato soil rot pathogen, Streptomyces ipomoeae.</title>
        <authorList>
            <person name="Ruschel Soares N."/>
            <person name="Badger J.H."/>
            <person name="Huguet-Tapia J.C."/>
            <person name="Clark C.A."/>
            <person name="Pettis G.S."/>
        </authorList>
    </citation>
    <scope>NUCLEOTIDE SEQUENCE [LARGE SCALE GENOMIC DNA]</scope>
    <source>
        <strain evidence="4 5">88-35</strain>
    </source>
</reference>
<dbReference type="EMBL" id="SPAZ01000209">
    <property type="protein sequence ID" value="TQE28742.1"/>
    <property type="molecule type" value="Genomic_DNA"/>
</dbReference>
<dbReference type="Gene3D" id="3.60.40.10">
    <property type="entry name" value="PPM-type phosphatase domain"/>
    <property type="match status" value="1"/>
</dbReference>
<dbReference type="InterPro" id="IPR003018">
    <property type="entry name" value="GAF"/>
</dbReference>
<dbReference type="Gene3D" id="3.30.450.40">
    <property type="match status" value="1"/>
</dbReference>
<dbReference type="Gene3D" id="3.30.450.20">
    <property type="entry name" value="PAS domain"/>
    <property type="match status" value="1"/>
</dbReference>
<evidence type="ECO:0000313" key="5">
    <source>
        <dbReference type="Proteomes" id="UP000318720"/>
    </source>
</evidence>
<comment type="caution">
    <text evidence="4">The sequence shown here is derived from an EMBL/GenBank/DDBJ whole genome shotgun (WGS) entry which is preliminary data.</text>
</comment>
<feature type="domain" description="PAS" evidence="3">
    <location>
        <begin position="6"/>
        <end position="57"/>
    </location>
</feature>
<dbReference type="Proteomes" id="UP000318720">
    <property type="component" value="Unassembled WGS sequence"/>
</dbReference>
<dbReference type="InterPro" id="IPR052016">
    <property type="entry name" value="Bact_Sigma-Reg"/>
</dbReference>
<dbReference type="GO" id="GO:0016791">
    <property type="term" value="F:phosphatase activity"/>
    <property type="evidence" value="ECO:0007669"/>
    <property type="project" value="TreeGrafter"/>
</dbReference>
<dbReference type="PANTHER" id="PTHR43156">
    <property type="entry name" value="STAGE II SPORULATION PROTEIN E-RELATED"/>
    <property type="match status" value="1"/>
</dbReference>